<evidence type="ECO:0000256" key="3">
    <source>
        <dbReference type="ARBA" id="ARBA00022771"/>
    </source>
</evidence>
<dbReference type="Gene3D" id="4.10.1110.10">
    <property type="entry name" value="AN1-like Zinc finger"/>
    <property type="match status" value="1"/>
</dbReference>
<keyword evidence="3 5" id="KW-0863">Zinc-finger</keyword>
<keyword evidence="9" id="KW-1185">Reference proteome</keyword>
<evidence type="ECO:0000259" key="7">
    <source>
        <dbReference type="PROSITE" id="PS51039"/>
    </source>
</evidence>
<evidence type="ECO:0000313" key="9">
    <source>
        <dbReference type="Proteomes" id="UP001174677"/>
    </source>
</evidence>
<dbReference type="SUPFAM" id="SSF57716">
    <property type="entry name" value="Glucocorticoid receptor-like (DNA-binding domain)"/>
    <property type="match status" value="1"/>
</dbReference>
<comment type="caution">
    <text evidence="8">The sequence shown here is derived from an EMBL/GenBank/DDBJ whole genome shotgun (WGS) entry which is preliminary data.</text>
</comment>
<dbReference type="Gene3D" id="1.20.5.4770">
    <property type="match status" value="1"/>
</dbReference>
<accession>A0ABQ9KJR1</accession>
<dbReference type="Pfam" id="PF01754">
    <property type="entry name" value="zf-A20"/>
    <property type="match status" value="1"/>
</dbReference>
<gene>
    <name evidence="8" type="ORF">P3X46_030658</name>
</gene>
<evidence type="ECO:0000256" key="2">
    <source>
        <dbReference type="ARBA" id="ARBA00022723"/>
    </source>
</evidence>
<dbReference type="PANTHER" id="PTHR10634">
    <property type="entry name" value="AN1-TYPE ZINC FINGER PROTEIN"/>
    <property type="match status" value="1"/>
</dbReference>
<reference evidence="8" key="1">
    <citation type="journal article" date="2023" name="Plant Biotechnol. J.">
        <title>Chromosome-level wild Hevea brasiliensis genome provides new tools for genomic-assisted breeding and valuable loci to elevate rubber yield.</title>
        <authorList>
            <person name="Cheng H."/>
            <person name="Song X."/>
            <person name="Hu Y."/>
            <person name="Wu T."/>
            <person name="Yang Q."/>
            <person name="An Z."/>
            <person name="Feng S."/>
            <person name="Deng Z."/>
            <person name="Wu W."/>
            <person name="Zeng X."/>
            <person name="Tu M."/>
            <person name="Wang X."/>
            <person name="Huang H."/>
        </authorList>
    </citation>
    <scope>NUCLEOTIDE SEQUENCE</scope>
    <source>
        <strain evidence="8">MT/VB/25A 57/8</strain>
    </source>
</reference>
<protein>
    <submittedName>
        <fullName evidence="8">Uncharacterized protein</fullName>
    </submittedName>
</protein>
<dbReference type="SUPFAM" id="SSF118310">
    <property type="entry name" value="AN1-like Zinc finger"/>
    <property type="match status" value="1"/>
</dbReference>
<dbReference type="Proteomes" id="UP001174677">
    <property type="component" value="Chromosome 17"/>
</dbReference>
<organism evidence="8 9">
    <name type="scientific">Hevea brasiliensis</name>
    <name type="common">Para rubber tree</name>
    <name type="synonym">Siphonia brasiliensis</name>
    <dbReference type="NCBI Taxonomy" id="3981"/>
    <lineage>
        <taxon>Eukaryota</taxon>
        <taxon>Viridiplantae</taxon>
        <taxon>Streptophyta</taxon>
        <taxon>Embryophyta</taxon>
        <taxon>Tracheophyta</taxon>
        <taxon>Spermatophyta</taxon>
        <taxon>Magnoliopsida</taxon>
        <taxon>eudicotyledons</taxon>
        <taxon>Gunneridae</taxon>
        <taxon>Pentapetalae</taxon>
        <taxon>rosids</taxon>
        <taxon>fabids</taxon>
        <taxon>Malpighiales</taxon>
        <taxon>Euphorbiaceae</taxon>
        <taxon>Crotonoideae</taxon>
        <taxon>Micrandreae</taxon>
        <taxon>Hevea</taxon>
    </lineage>
</organism>
<evidence type="ECO:0000256" key="1">
    <source>
        <dbReference type="ARBA" id="ARBA00003732"/>
    </source>
</evidence>
<feature type="domain" description="A20-type" evidence="6">
    <location>
        <begin position="6"/>
        <end position="40"/>
    </location>
</feature>
<dbReference type="SMART" id="SM00154">
    <property type="entry name" value="ZnF_AN1"/>
    <property type="match status" value="1"/>
</dbReference>
<evidence type="ECO:0000259" key="6">
    <source>
        <dbReference type="PROSITE" id="PS51036"/>
    </source>
</evidence>
<proteinExistence type="predicted"/>
<dbReference type="PANTHER" id="PTHR10634:SF124">
    <property type="entry name" value="ZINC FINGER A20 AND AN1 DOMAIN-CONTAINING STRESS-ASSOCIATED PROTEIN 8-RELATED"/>
    <property type="match status" value="1"/>
</dbReference>
<dbReference type="InterPro" id="IPR035896">
    <property type="entry name" value="AN1-like_Znf"/>
</dbReference>
<dbReference type="SMART" id="SM00259">
    <property type="entry name" value="ZnF_A20"/>
    <property type="match status" value="1"/>
</dbReference>
<evidence type="ECO:0000256" key="5">
    <source>
        <dbReference type="PROSITE-ProRule" id="PRU00449"/>
    </source>
</evidence>
<dbReference type="EMBL" id="JARPOI010000017">
    <property type="protein sequence ID" value="KAJ9139967.1"/>
    <property type="molecule type" value="Genomic_DNA"/>
</dbReference>
<comment type="function">
    <text evidence="1">May be involved in environmental stress response.</text>
</comment>
<dbReference type="InterPro" id="IPR002653">
    <property type="entry name" value="Znf_A20"/>
</dbReference>
<keyword evidence="2" id="KW-0479">Metal-binding</keyword>
<dbReference type="InterPro" id="IPR000058">
    <property type="entry name" value="Znf_AN1"/>
</dbReference>
<feature type="domain" description="AN1-type" evidence="7">
    <location>
        <begin position="76"/>
        <end position="122"/>
    </location>
</feature>
<sequence length="142" mass="15908">MDSQKSTCNPMCAKGCGFFGTAENYNLCSKCYNDYIKEELIAKSSMSVKPAATPIDTHQSLSTRTEETDRTVASGSTLKNRCESCNKKVGFTGFECRCGKVFCGFHRFPKEHSCTFDFKSADRELLVKRNPIIKGDKMDTRL</sequence>
<keyword evidence="4" id="KW-0862">Zinc</keyword>
<dbReference type="Pfam" id="PF01428">
    <property type="entry name" value="zf-AN1"/>
    <property type="match status" value="1"/>
</dbReference>
<name>A0ABQ9KJR1_HEVBR</name>
<dbReference type="PROSITE" id="PS51039">
    <property type="entry name" value="ZF_AN1"/>
    <property type="match status" value="1"/>
</dbReference>
<dbReference type="InterPro" id="IPR050652">
    <property type="entry name" value="AN1_A20_ZnFinger"/>
</dbReference>
<dbReference type="PROSITE" id="PS51036">
    <property type="entry name" value="ZF_A20"/>
    <property type="match status" value="1"/>
</dbReference>
<evidence type="ECO:0000313" key="8">
    <source>
        <dbReference type="EMBL" id="KAJ9139967.1"/>
    </source>
</evidence>
<evidence type="ECO:0000256" key="4">
    <source>
        <dbReference type="ARBA" id="ARBA00022833"/>
    </source>
</evidence>